<dbReference type="InterPro" id="IPR001005">
    <property type="entry name" value="SANT/Myb"/>
</dbReference>
<keyword evidence="4" id="KW-1185">Reference proteome</keyword>
<dbReference type="PROSITE" id="PS51156">
    <property type="entry name" value="ELM2"/>
    <property type="match status" value="1"/>
</dbReference>
<reference evidence="4" key="1">
    <citation type="journal article" date="2017" name="Nat. Commun.">
        <title>The asparagus genome sheds light on the origin and evolution of a young Y chromosome.</title>
        <authorList>
            <person name="Harkess A."/>
            <person name="Zhou J."/>
            <person name="Xu C."/>
            <person name="Bowers J.E."/>
            <person name="Van der Hulst R."/>
            <person name="Ayyampalayam S."/>
            <person name="Mercati F."/>
            <person name="Riccardi P."/>
            <person name="McKain M.R."/>
            <person name="Kakrana A."/>
            <person name="Tang H."/>
            <person name="Ray J."/>
            <person name="Groenendijk J."/>
            <person name="Arikit S."/>
            <person name="Mathioni S.M."/>
            <person name="Nakano M."/>
            <person name="Shan H."/>
            <person name="Telgmann-Rauber A."/>
            <person name="Kanno A."/>
            <person name="Yue Z."/>
            <person name="Chen H."/>
            <person name="Li W."/>
            <person name="Chen Y."/>
            <person name="Xu X."/>
            <person name="Zhang Y."/>
            <person name="Luo S."/>
            <person name="Chen H."/>
            <person name="Gao J."/>
            <person name="Mao Z."/>
            <person name="Pires J.C."/>
            <person name="Luo M."/>
            <person name="Kudrna D."/>
            <person name="Wing R.A."/>
            <person name="Meyers B.C."/>
            <person name="Yi K."/>
            <person name="Kong H."/>
            <person name="Lavrijsen P."/>
            <person name="Sunseri F."/>
            <person name="Falavigna A."/>
            <person name="Ye Y."/>
            <person name="Leebens-Mack J.H."/>
            <person name="Chen G."/>
        </authorList>
    </citation>
    <scope>NUCLEOTIDE SEQUENCE [LARGE SCALE GENOMIC DNA]</scope>
    <source>
        <strain evidence="4">cv. DH0086</strain>
    </source>
</reference>
<keyword evidence="1" id="KW-0539">Nucleus</keyword>
<gene>
    <name evidence="3" type="ORF">A4U43_UnF7590</name>
</gene>
<dbReference type="SMART" id="SM01189">
    <property type="entry name" value="ELM2"/>
    <property type="match status" value="1"/>
</dbReference>
<dbReference type="PANTHER" id="PTHR46872">
    <property type="entry name" value="DNA BINDING PROTEIN"/>
    <property type="match status" value="1"/>
</dbReference>
<accession>A0A1R3L661</accession>
<proteinExistence type="predicted"/>
<dbReference type="Proteomes" id="UP000243459">
    <property type="component" value="Unassembled WGS sequence"/>
</dbReference>
<dbReference type="Gramene" id="ONK55103">
    <property type="protein sequence ID" value="ONK55103"/>
    <property type="gene ID" value="A4U43_UnF7590"/>
</dbReference>
<evidence type="ECO:0000259" key="2">
    <source>
        <dbReference type="PROSITE" id="PS51156"/>
    </source>
</evidence>
<dbReference type="OrthoDB" id="1938526at2759"/>
<evidence type="ECO:0000313" key="3">
    <source>
        <dbReference type="EMBL" id="ONK55103.1"/>
    </source>
</evidence>
<dbReference type="AlphaFoldDB" id="A0A1R3L661"/>
<protein>
    <recommendedName>
        <fullName evidence="2">ELM2 domain-containing protein</fullName>
    </recommendedName>
</protein>
<dbReference type="CDD" id="cd00167">
    <property type="entry name" value="SANT"/>
    <property type="match status" value="1"/>
</dbReference>
<name>A0A1R3L661_ASPOF</name>
<evidence type="ECO:0000256" key="1">
    <source>
        <dbReference type="ARBA" id="ARBA00023242"/>
    </source>
</evidence>
<feature type="domain" description="ELM2" evidence="2">
    <location>
        <begin position="200"/>
        <end position="382"/>
    </location>
</feature>
<dbReference type="EMBL" id="KV863779">
    <property type="protein sequence ID" value="ONK55103.1"/>
    <property type="molecule type" value="Genomic_DNA"/>
</dbReference>
<sequence>MTVAGDAGSPAASSCLGCAKAESKIRALLDYISNTFSKNPSSILGFEVPKSEAFDCSDLFHRWLQIFDKKNKSPVCPDLKKRIEALVFRLLMEEKERLGCRKRKFDEGLVEILRLVRGVAVNPGNGADGEWKDKILRARMATFLRAADVTNAKEVPYLKKQRSHKFLSAKNGGSDNCSALNRRKSPRTLLKLGNGELPRKRIPVGPTFQADVPDWRESANKKNISDERDDSKWLGTQIWPIEGENRQISEEMIGKGKEYSCDCTSRGSFGCIRFHVKTARLHLKSDLGPAFFGLGFSEIGEEEISKSWTQEEQMKFDELVRQNPTSEGKSFWEPALEYFTTKSRKDIVSYYFNVCLLRWMGIRTRSGAQIVDYSDDESFGWD</sequence>
<dbReference type="InterPro" id="IPR000949">
    <property type="entry name" value="ELM2_dom"/>
</dbReference>
<organism evidence="3 4">
    <name type="scientific">Asparagus officinalis</name>
    <name type="common">Garden asparagus</name>
    <dbReference type="NCBI Taxonomy" id="4686"/>
    <lineage>
        <taxon>Eukaryota</taxon>
        <taxon>Viridiplantae</taxon>
        <taxon>Streptophyta</taxon>
        <taxon>Embryophyta</taxon>
        <taxon>Tracheophyta</taxon>
        <taxon>Spermatophyta</taxon>
        <taxon>Magnoliopsida</taxon>
        <taxon>Liliopsida</taxon>
        <taxon>Asparagales</taxon>
        <taxon>Asparagaceae</taxon>
        <taxon>Asparagoideae</taxon>
        <taxon>Asparagus</taxon>
    </lineage>
</organism>
<evidence type="ECO:0000313" key="4">
    <source>
        <dbReference type="Proteomes" id="UP000243459"/>
    </source>
</evidence>
<dbReference type="PANTHER" id="PTHR46872:SF10">
    <property type="entry name" value="MYB-LIKE DOMAIN-CONTAINING PROTEIN"/>
    <property type="match status" value="1"/>
</dbReference>
<dbReference type="OMA" id="FWEPALE"/>